<dbReference type="CDD" id="cd06532">
    <property type="entry name" value="Glyco_transf_25"/>
    <property type="match status" value="1"/>
</dbReference>
<organism evidence="2">
    <name type="scientific">Mesorhizobium sp. WSM2240</name>
    <dbReference type="NCBI Taxonomy" id="3228851"/>
    <lineage>
        <taxon>Bacteria</taxon>
        <taxon>Pseudomonadati</taxon>
        <taxon>Pseudomonadota</taxon>
        <taxon>Alphaproteobacteria</taxon>
        <taxon>Hyphomicrobiales</taxon>
        <taxon>Phyllobacteriaceae</taxon>
        <taxon>Mesorhizobium</taxon>
    </lineage>
</organism>
<dbReference type="EMBL" id="CP159253">
    <property type="protein sequence ID" value="XCG47450.1"/>
    <property type="molecule type" value="Genomic_DNA"/>
</dbReference>
<sequence length="252" mass="27892">MSTPNAAPIRRAEAFIIHLARAEARKPQVDRLTATLPLPVNVVDAVDGLTLADGEIEAVYRRHLHRPRYPFELRKAEVGCFLSHRKAWQAILDRGLDAGLIVEDDVEPDEGLFGPALALAMETIRPGDYIRFPYRSHTDSGAEVAKAGDIALVEPAHVGLGMQTQLVGRQAAAELLKATEAFDRPVDTTIQMCWLAKIRILAVRPPAVRQIGHLLGGTIVQKKTKPLREVLSREVKRAWYRLALRVAASARR</sequence>
<evidence type="ECO:0000259" key="1">
    <source>
        <dbReference type="Pfam" id="PF01755"/>
    </source>
</evidence>
<protein>
    <submittedName>
        <fullName evidence="2">Glycosyltransferase family 25 protein</fullName>
    </submittedName>
</protein>
<accession>A0AAU8CMA8</accession>
<name>A0AAU8CMA8_9HYPH</name>
<gene>
    <name evidence="2" type="ORF">ABVK50_19515</name>
</gene>
<dbReference type="AlphaFoldDB" id="A0AAU8CMA8"/>
<feature type="domain" description="Glycosyl transferase family 25" evidence="1">
    <location>
        <begin position="13"/>
        <end position="110"/>
    </location>
</feature>
<proteinExistence type="predicted"/>
<evidence type="ECO:0000313" key="2">
    <source>
        <dbReference type="EMBL" id="XCG47450.1"/>
    </source>
</evidence>
<reference evidence="2" key="1">
    <citation type="submission" date="2024-06" db="EMBL/GenBank/DDBJ databases">
        <title>Mesorhizobium karijinii sp. nov., a symbiont of the iconic Swainsona formosa from arid Australia.</title>
        <authorList>
            <person name="Hill Y.J."/>
            <person name="Watkin E.L.J."/>
            <person name="O'Hara G.W."/>
            <person name="Terpolilli J."/>
            <person name="Tye M.L."/>
            <person name="Kohlmeier M.G."/>
        </authorList>
    </citation>
    <scope>NUCLEOTIDE SEQUENCE</scope>
    <source>
        <strain evidence="2">WSM2240</strain>
    </source>
</reference>
<dbReference type="RefSeq" id="WP_353645001.1">
    <property type="nucleotide sequence ID" value="NZ_CP159253.1"/>
</dbReference>
<dbReference type="InterPro" id="IPR002654">
    <property type="entry name" value="Glyco_trans_25"/>
</dbReference>
<dbReference type="Pfam" id="PF01755">
    <property type="entry name" value="Glyco_transf_25"/>
    <property type="match status" value="1"/>
</dbReference>